<feature type="signal peptide" evidence="2">
    <location>
        <begin position="1"/>
        <end position="18"/>
    </location>
</feature>
<reference evidence="4 6" key="3">
    <citation type="submission" date="2019-02" db="EMBL/GenBank/DDBJ databases">
        <authorList>
            <person name="Zhang G."/>
        </authorList>
    </citation>
    <scope>NUCLEOTIDE SEQUENCE [LARGE SCALE GENOMIC DNA]</scope>
    <source>
        <strain evidence="4 6">CMB17</strain>
    </source>
</reference>
<sequence>MHRLLILTLLATPLPAAAQNDTQDGLGLVERGLGIIAQNLWSELGPDLERLGQDMGVTLTELAPMLKDLAVLVDDLGNYQTPERLANGDVLIRRRPDAPPPPPIGESLPGDKAAPPVPLDPSQPEIPL</sequence>
<dbReference type="OrthoDB" id="7308154at2"/>
<dbReference type="EMBL" id="SIRL01000001">
    <property type="protein sequence ID" value="TBN52663.1"/>
    <property type="molecule type" value="Genomic_DNA"/>
</dbReference>
<gene>
    <name evidence="4" type="ORF">EYF88_00180</name>
    <name evidence="3" type="ORF">SAMN06265378_101585</name>
</gene>
<evidence type="ECO:0000313" key="5">
    <source>
        <dbReference type="Proteomes" id="UP000198409"/>
    </source>
</evidence>
<accession>A0A238UXZ0</accession>
<evidence type="ECO:0000256" key="2">
    <source>
        <dbReference type="SAM" id="SignalP"/>
    </source>
</evidence>
<dbReference type="Proteomes" id="UP000292859">
    <property type="component" value="Unassembled WGS sequence"/>
</dbReference>
<evidence type="ECO:0000313" key="4">
    <source>
        <dbReference type="EMBL" id="TBN52663.1"/>
    </source>
</evidence>
<dbReference type="EMBL" id="FZNM01000001">
    <property type="protein sequence ID" value="SNR26828.1"/>
    <property type="molecule type" value="Genomic_DNA"/>
</dbReference>
<protein>
    <submittedName>
        <fullName evidence="4">AAA+ family ATPase</fullName>
    </submittedName>
</protein>
<evidence type="ECO:0000313" key="3">
    <source>
        <dbReference type="EMBL" id="SNR26828.1"/>
    </source>
</evidence>
<organism evidence="3 5">
    <name type="scientific">Paracoccus sediminis</name>
    <dbReference type="NCBI Taxonomy" id="1214787"/>
    <lineage>
        <taxon>Bacteria</taxon>
        <taxon>Pseudomonadati</taxon>
        <taxon>Pseudomonadota</taxon>
        <taxon>Alphaproteobacteria</taxon>
        <taxon>Rhodobacterales</taxon>
        <taxon>Paracoccaceae</taxon>
        <taxon>Paracoccus</taxon>
    </lineage>
</organism>
<feature type="region of interest" description="Disordered" evidence="1">
    <location>
        <begin position="87"/>
        <end position="128"/>
    </location>
</feature>
<evidence type="ECO:0000313" key="6">
    <source>
        <dbReference type="Proteomes" id="UP000292859"/>
    </source>
</evidence>
<dbReference type="AlphaFoldDB" id="A0A238UXZ0"/>
<dbReference type="Proteomes" id="UP000198409">
    <property type="component" value="Unassembled WGS sequence"/>
</dbReference>
<reference evidence="5" key="2">
    <citation type="submission" date="2017-06" db="EMBL/GenBank/DDBJ databases">
        <authorList>
            <person name="Varghese N."/>
            <person name="Submissions S."/>
        </authorList>
    </citation>
    <scope>NUCLEOTIDE SEQUENCE [LARGE SCALE GENOMIC DNA]</scope>
    <source>
        <strain evidence="5">DSM 26170</strain>
    </source>
</reference>
<evidence type="ECO:0000256" key="1">
    <source>
        <dbReference type="SAM" id="MobiDB-lite"/>
    </source>
</evidence>
<name>A0A238UXZ0_9RHOB</name>
<feature type="chain" id="PRO_5013144895" evidence="2">
    <location>
        <begin position="19"/>
        <end position="128"/>
    </location>
</feature>
<feature type="compositionally biased region" description="Pro residues" evidence="1">
    <location>
        <begin position="115"/>
        <end position="128"/>
    </location>
</feature>
<dbReference type="RefSeq" id="WP_089386654.1">
    <property type="nucleotide sequence ID" value="NZ_FZNM01000001.1"/>
</dbReference>
<keyword evidence="6" id="KW-1185">Reference proteome</keyword>
<keyword evidence="2" id="KW-0732">Signal</keyword>
<proteinExistence type="predicted"/>
<reference evidence="3" key="1">
    <citation type="submission" date="2017-06" db="EMBL/GenBank/DDBJ databases">
        <authorList>
            <person name="Kim H.J."/>
            <person name="Triplett B.A."/>
        </authorList>
    </citation>
    <scope>NUCLEOTIDE SEQUENCE [LARGE SCALE GENOMIC DNA]</scope>
    <source>
        <strain evidence="3">DSM 26170</strain>
    </source>
</reference>